<dbReference type="eggNOG" id="COG2908">
    <property type="taxonomic scope" value="Bacteria"/>
</dbReference>
<dbReference type="GO" id="GO:0008758">
    <property type="term" value="F:UDP-2,3-diacylglucosamine hydrolase activity"/>
    <property type="evidence" value="ECO:0007669"/>
    <property type="project" value="TreeGrafter"/>
</dbReference>
<dbReference type="InterPro" id="IPR043461">
    <property type="entry name" value="LpxH-like"/>
</dbReference>
<dbReference type="PANTHER" id="PTHR34990:SF1">
    <property type="entry name" value="UDP-2,3-DIACYLGLUCOSAMINE HYDROLASE"/>
    <property type="match status" value="1"/>
</dbReference>
<dbReference type="GO" id="GO:0016020">
    <property type="term" value="C:membrane"/>
    <property type="evidence" value="ECO:0007669"/>
    <property type="project" value="GOC"/>
</dbReference>
<dbReference type="AlphaFoldDB" id="S0F6Y6"/>
<accession>S0F6Y6</accession>
<dbReference type="Gene3D" id="3.60.21.10">
    <property type="match status" value="1"/>
</dbReference>
<name>S0F6Y6_9BACT</name>
<dbReference type="Proteomes" id="UP000014073">
    <property type="component" value="Unassembled WGS sequence"/>
</dbReference>
<keyword evidence="1" id="KW-0378">Hydrolase</keyword>
<evidence type="ECO:0000313" key="2">
    <source>
        <dbReference type="EMBL" id="EEF75825.1"/>
    </source>
</evidence>
<gene>
    <name evidence="2" type="ORF">BACCOPRO_01317</name>
</gene>
<sequence>MQQAINKKETTMEQAMKNVYFLSDAHLGSRAIPHGRTQERRLVNFLDSIKDRASAVYLLGDMFDFWYEFRLVVPKGYTRFLGKLSELTDKGVEVHFFIGNHDIWCGDYLEKECGVTIHREPLTCEIYGKEFYLAHGDGLGDHDRKFKFLRAMFHSKLLQRMFSALHPRWSIDFGLEWAKHSRMKRENGREPDYMGEDKEPLVLYTKEYLKNHPDINYFIYGHRHIMLDLMLTRNTRLTILGDWINDFSYAVFDGENFFLEQYIEGETTLG</sequence>
<proteinExistence type="predicted"/>
<keyword evidence="3" id="KW-1185">Reference proteome</keyword>
<dbReference type="HOGENOM" id="CLU_074586_1_0_10"/>
<dbReference type="CDD" id="cd07398">
    <property type="entry name" value="MPP_YbbF-LpxH"/>
    <property type="match status" value="1"/>
</dbReference>
<dbReference type="GO" id="GO:0009245">
    <property type="term" value="P:lipid A biosynthetic process"/>
    <property type="evidence" value="ECO:0007669"/>
    <property type="project" value="TreeGrafter"/>
</dbReference>
<dbReference type="SUPFAM" id="SSF56300">
    <property type="entry name" value="Metallo-dependent phosphatases"/>
    <property type="match status" value="1"/>
</dbReference>
<comment type="caution">
    <text evidence="2">The sequence shown here is derived from an EMBL/GenBank/DDBJ whole genome shotgun (WGS) entry which is preliminary data.</text>
</comment>
<dbReference type="InterPro" id="IPR029052">
    <property type="entry name" value="Metallo-depent_PP-like"/>
</dbReference>
<reference evidence="2 3" key="1">
    <citation type="submission" date="2008-12" db="EMBL/GenBank/DDBJ databases">
        <authorList>
            <person name="Fulton L."/>
            <person name="Clifton S."/>
            <person name="Fulton B."/>
            <person name="Xu J."/>
            <person name="Minx P."/>
            <person name="Pepin K.H."/>
            <person name="Johnson M."/>
            <person name="Bhonagiri V."/>
            <person name="Nash W.E."/>
            <person name="Mardis E.R."/>
            <person name="Wilson R.K."/>
        </authorList>
    </citation>
    <scope>NUCLEOTIDE SEQUENCE [LARGE SCALE GENOMIC DNA]</scope>
    <source>
        <strain evidence="2 3">DSM 18228</strain>
    </source>
</reference>
<evidence type="ECO:0000256" key="1">
    <source>
        <dbReference type="ARBA" id="ARBA00022801"/>
    </source>
</evidence>
<evidence type="ECO:0000313" key="3">
    <source>
        <dbReference type="Proteomes" id="UP000014073"/>
    </source>
</evidence>
<dbReference type="PANTHER" id="PTHR34990">
    <property type="entry name" value="UDP-2,3-DIACYLGLUCOSAMINE HYDROLASE-RELATED"/>
    <property type="match status" value="1"/>
</dbReference>
<organism evidence="2 3">
    <name type="scientific">Phocaeicola coprophilus DSM 18228 = JCM 13818</name>
    <dbReference type="NCBI Taxonomy" id="547042"/>
    <lineage>
        <taxon>Bacteria</taxon>
        <taxon>Pseudomonadati</taxon>
        <taxon>Bacteroidota</taxon>
        <taxon>Bacteroidia</taxon>
        <taxon>Bacteroidales</taxon>
        <taxon>Bacteroidaceae</taxon>
        <taxon>Phocaeicola</taxon>
    </lineage>
</organism>
<protein>
    <submittedName>
        <fullName evidence="2">Ser/Thr phosphatase family protein</fullName>
    </submittedName>
</protein>
<dbReference type="STRING" id="547042.BACCOPRO_01317"/>
<dbReference type="GO" id="GO:0046872">
    <property type="term" value="F:metal ion binding"/>
    <property type="evidence" value="ECO:0007669"/>
    <property type="project" value="UniProtKB-KW"/>
</dbReference>
<dbReference type="EMBL" id="ACBW01000097">
    <property type="protein sequence ID" value="EEF75825.1"/>
    <property type="molecule type" value="Genomic_DNA"/>
</dbReference>